<dbReference type="KEGG" id="lmoi:VV02_03050"/>
<dbReference type="AlphaFoldDB" id="A0A0K1JEE4"/>
<dbReference type="InterPro" id="IPR012338">
    <property type="entry name" value="Beta-lactam/transpept-like"/>
</dbReference>
<protein>
    <recommendedName>
        <fullName evidence="1">Beta-lactamase-related domain-containing protein</fullName>
    </recommendedName>
</protein>
<dbReference type="SUPFAM" id="SSF56601">
    <property type="entry name" value="beta-lactamase/transpeptidase-like"/>
    <property type="match status" value="1"/>
</dbReference>
<dbReference type="InterPro" id="IPR001466">
    <property type="entry name" value="Beta-lactam-related"/>
</dbReference>
<dbReference type="STRING" id="571913.VV02_03050"/>
<dbReference type="Proteomes" id="UP000066480">
    <property type="component" value="Chromosome"/>
</dbReference>
<evidence type="ECO:0000259" key="1">
    <source>
        <dbReference type="Pfam" id="PF00144"/>
    </source>
</evidence>
<dbReference type="EMBL" id="CP011112">
    <property type="protein sequence ID" value="AKU15076.1"/>
    <property type="molecule type" value="Genomic_DNA"/>
</dbReference>
<reference evidence="2 3" key="1">
    <citation type="submission" date="2015-03" db="EMBL/GenBank/DDBJ databases">
        <title>Luteipulveratus halotolerans sp. nov., a novel actinobacterium (Dermacoccaceae) from Sarawak, Malaysia.</title>
        <authorList>
            <person name="Juboi H."/>
            <person name="Basik A."/>
            <person name="Shamsul S.S."/>
            <person name="Arnold P."/>
            <person name="Schmitt E.K."/>
            <person name="Sanglier J.-J."/>
            <person name="Yeo T."/>
        </authorList>
    </citation>
    <scope>NUCLEOTIDE SEQUENCE [LARGE SCALE GENOMIC DNA]</scope>
    <source>
        <strain evidence="2 3">MN07-A0370</strain>
    </source>
</reference>
<sequence length="328" mass="33969">MDGPVQELISAIAAPGAVLATSTKGQHKVEVAGVTDRDSGTSVTPETPFRIASLTKTLTSAATVLTARAAGRSLDEPLAELMPELVAISRAATRLTLADLLAQVSGLRESVDSDAVAALGDGDDALASAARLVIEAGRDEAPGERWSYYNGNYFLAGAALARLAGSSYEDALQQHVLKPWGLTATGFATPDGAALGHEGDAAVTDADYPRSRRPSGGLWSTATDLLQVGERLLADEALLAATREPRTPESSTTTYGLGWAIGPSGQMYVNGRLTGFRAVLLAVPEDEFVAVGLANHEDALPTLAHAVSALQQPHTGDDIAKDLDAFAA</sequence>
<gene>
    <name evidence="2" type="ORF">VV02_03050</name>
</gene>
<dbReference type="Gene3D" id="3.40.710.10">
    <property type="entry name" value="DD-peptidase/beta-lactamase superfamily"/>
    <property type="match status" value="1"/>
</dbReference>
<feature type="domain" description="Beta-lactamase-related" evidence="1">
    <location>
        <begin position="7"/>
        <end position="299"/>
    </location>
</feature>
<dbReference type="InterPro" id="IPR050491">
    <property type="entry name" value="AmpC-like"/>
</dbReference>
<proteinExistence type="predicted"/>
<dbReference type="Pfam" id="PF00144">
    <property type="entry name" value="Beta-lactamase"/>
    <property type="match status" value="1"/>
</dbReference>
<dbReference type="PANTHER" id="PTHR46825:SF9">
    <property type="entry name" value="BETA-LACTAMASE-RELATED DOMAIN-CONTAINING PROTEIN"/>
    <property type="match status" value="1"/>
</dbReference>
<organism evidence="2 3">
    <name type="scientific">Luteipulveratus mongoliensis</name>
    <dbReference type="NCBI Taxonomy" id="571913"/>
    <lineage>
        <taxon>Bacteria</taxon>
        <taxon>Bacillati</taxon>
        <taxon>Actinomycetota</taxon>
        <taxon>Actinomycetes</taxon>
        <taxon>Micrococcales</taxon>
        <taxon>Dermacoccaceae</taxon>
        <taxon>Luteipulveratus</taxon>
    </lineage>
</organism>
<evidence type="ECO:0000313" key="2">
    <source>
        <dbReference type="EMBL" id="AKU15076.1"/>
    </source>
</evidence>
<name>A0A0K1JEE4_9MICO</name>
<dbReference type="PANTHER" id="PTHR46825">
    <property type="entry name" value="D-ALANYL-D-ALANINE-CARBOXYPEPTIDASE/ENDOPEPTIDASE AMPH"/>
    <property type="match status" value="1"/>
</dbReference>
<keyword evidence="3" id="KW-1185">Reference proteome</keyword>
<evidence type="ECO:0000313" key="3">
    <source>
        <dbReference type="Proteomes" id="UP000066480"/>
    </source>
</evidence>
<accession>A0A0K1JEE4</accession>